<dbReference type="PANTHER" id="PTHR31594:SF14">
    <property type="entry name" value="FIBRONECTIN TYPE-III DOMAIN-CONTAINING PROTEIN"/>
    <property type="match status" value="1"/>
</dbReference>
<comment type="caution">
    <text evidence="3">The sequence shown here is derived from an EMBL/GenBank/DDBJ whole genome shotgun (WGS) entry which is preliminary data.</text>
</comment>
<sequence length="792" mass="90741">MSAAIIKQGIGRHGSIGSLYDIRTDRFEGGNLFNQELPAGLVSTTDCASSDYFVDENLSQKDTFNKLNVEASMKLSLMAGLIKVEGSAKYLNQTKTKSRIVRVTFMFNVRTKQQHLQVSRAELYKYFSPDALENANATHCVVGITWGAHIGATFEETLATSEAVEELQGQLAASLKKVAINISGQAKLEDVDRTNSKFHSLKISFSGDVLIEDVPNTVEDVFTIFKKVPSMLKQLNGGKGQQLEFELYPLKRMAEIFKHELRIERMIKEVTNLIMNRIENIFEQIIQGKRMMNDFLAKIEPWQGWISPDWIEVICDKQAALVGEELRTQCQLATLLEQIRCGQADEKEMVQLLDNFNDQNPCSLMSVKRFLKENAWIDAKITSLSQFDRRPAQEKNQPKEPNPDMLLKHLTSINDFILNYYDNDVYLLHISTDWEERNRANWYKQLRCFYNLQKAAESIAEAKKTIFRVIDHDLYTDLDAKPNMCVIYHARRGIKSKDDYHSSLTIEAWHKKFMKAHPSGELNEEDFIDEFQKLYPLFFSICVNDDSEKVSSEDLIKFLEAVAELEGEDDAADSDAAKFVTNKIMEFWENKSDKEEITKEEITEDEFLACLKENYELCVAFLPITAKKLSDEQIGLIMGRNPGLKRKHILKWHNTFWKEHFGGELTKTKFVDDYKKLYPRGNPAPYCDYVFKSIDKDRTGTINFVEFMEAVAITQPGDPDSRLRLVFAICDKDGSGIINGDEMAKFVKVMAELNKEQVETETSSASSYAQGAQEWTVDEIMKRFQSDRDTTI</sequence>
<dbReference type="PROSITE" id="PS50222">
    <property type="entry name" value="EF_HAND_2"/>
    <property type="match status" value="2"/>
</dbReference>
<dbReference type="SMART" id="SM00054">
    <property type="entry name" value="EFh"/>
    <property type="match status" value="2"/>
</dbReference>
<evidence type="ECO:0000256" key="1">
    <source>
        <dbReference type="ARBA" id="ARBA00022837"/>
    </source>
</evidence>
<dbReference type="InterPro" id="IPR011992">
    <property type="entry name" value="EF-hand-dom_pair"/>
</dbReference>
<dbReference type="InterPro" id="IPR052090">
    <property type="entry name" value="Cytolytic_pore-forming_toxin"/>
</dbReference>
<dbReference type="PROSITE" id="PS00018">
    <property type="entry name" value="EF_HAND_1"/>
    <property type="match status" value="2"/>
</dbReference>
<accession>A0A819RSP0</accession>
<protein>
    <recommendedName>
        <fullName evidence="2">EF-hand domain-containing protein</fullName>
    </recommendedName>
</protein>
<dbReference type="CDD" id="cd00051">
    <property type="entry name" value="EFh"/>
    <property type="match status" value="1"/>
</dbReference>
<feature type="domain" description="EF-hand" evidence="2">
    <location>
        <begin position="682"/>
        <end position="717"/>
    </location>
</feature>
<evidence type="ECO:0000313" key="4">
    <source>
        <dbReference type="Proteomes" id="UP000663842"/>
    </source>
</evidence>
<organism evidence="3 4">
    <name type="scientific">Rotaria magnacalcarata</name>
    <dbReference type="NCBI Taxonomy" id="392030"/>
    <lineage>
        <taxon>Eukaryota</taxon>
        <taxon>Metazoa</taxon>
        <taxon>Spiralia</taxon>
        <taxon>Gnathifera</taxon>
        <taxon>Rotifera</taxon>
        <taxon>Eurotatoria</taxon>
        <taxon>Bdelloidea</taxon>
        <taxon>Philodinida</taxon>
        <taxon>Philodinidae</taxon>
        <taxon>Rotaria</taxon>
    </lineage>
</organism>
<dbReference type="InterPro" id="IPR056072">
    <property type="entry name" value="SNTX_MACPF/CDC-like_dom"/>
</dbReference>
<dbReference type="PRINTS" id="PR00450">
    <property type="entry name" value="RECOVERIN"/>
</dbReference>
<dbReference type="InterPro" id="IPR002048">
    <property type="entry name" value="EF_hand_dom"/>
</dbReference>
<evidence type="ECO:0000259" key="2">
    <source>
        <dbReference type="PROSITE" id="PS50222"/>
    </source>
</evidence>
<reference evidence="3" key="1">
    <citation type="submission" date="2021-02" db="EMBL/GenBank/DDBJ databases">
        <authorList>
            <person name="Nowell W R."/>
        </authorList>
    </citation>
    <scope>NUCLEOTIDE SEQUENCE</scope>
</reference>
<dbReference type="InterPro" id="IPR018247">
    <property type="entry name" value="EF_Hand_1_Ca_BS"/>
</dbReference>
<name>A0A819RSP0_9BILA</name>
<proteinExistence type="predicted"/>
<dbReference type="PANTHER" id="PTHR31594">
    <property type="entry name" value="AIG1-TYPE G DOMAIN-CONTAINING PROTEIN"/>
    <property type="match status" value="1"/>
</dbReference>
<feature type="domain" description="EF-hand" evidence="2">
    <location>
        <begin position="718"/>
        <end position="753"/>
    </location>
</feature>
<keyword evidence="1" id="KW-0106">Calcium</keyword>
<dbReference type="GO" id="GO:0005509">
    <property type="term" value="F:calcium ion binding"/>
    <property type="evidence" value="ECO:0007669"/>
    <property type="project" value="InterPro"/>
</dbReference>
<gene>
    <name evidence="3" type="ORF">UXM345_LOCUS19639</name>
</gene>
<dbReference type="EMBL" id="CAJOBF010002819">
    <property type="protein sequence ID" value="CAF4057774.1"/>
    <property type="molecule type" value="Genomic_DNA"/>
</dbReference>
<dbReference type="AlphaFoldDB" id="A0A819RSP0"/>
<evidence type="ECO:0000313" key="3">
    <source>
        <dbReference type="EMBL" id="CAF4057774.1"/>
    </source>
</evidence>
<dbReference type="Proteomes" id="UP000663842">
    <property type="component" value="Unassembled WGS sequence"/>
</dbReference>
<dbReference type="Pfam" id="PF24674">
    <property type="entry name" value="MACPF_SNTX"/>
    <property type="match status" value="1"/>
</dbReference>
<dbReference type="SUPFAM" id="SSF47473">
    <property type="entry name" value="EF-hand"/>
    <property type="match status" value="1"/>
</dbReference>
<dbReference type="Gene3D" id="1.10.238.10">
    <property type="entry name" value="EF-hand"/>
    <property type="match status" value="1"/>
</dbReference>